<accession>A0A645D3R2</accession>
<dbReference type="EMBL" id="VSSQ01032524">
    <property type="protein sequence ID" value="MPM83811.1"/>
    <property type="molecule type" value="Genomic_DNA"/>
</dbReference>
<dbReference type="AlphaFoldDB" id="A0A645D3R2"/>
<organism evidence="1">
    <name type="scientific">bioreactor metagenome</name>
    <dbReference type="NCBI Taxonomy" id="1076179"/>
    <lineage>
        <taxon>unclassified sequences</taxon>
        <taxon>metagenomes</taxon>
        <taxon>ecological metagenomes</taxon>
    </lineage>
</organism>
<sequence>MDIHTGPAGPSGSEQLIHLSLYVGRGGGRKGIVFGNDRAALLPVEELPDHLYVTLCSASPDEIALTGRNGGAGKTLCVAVDAVGVCHVKHVGSCIHEGQVLDGIRIERTIAEIGAGSAEQRAIWGRVFVVLQKPQQAAMLFCSLGGNGLVIDGNRKFSRWAHLVQCKRKTHHHQDDEEQHHQGARIGATRLLVLASFHLLQYRAC</sequence>
<proteinExistence type="predicted"/>
<comment type="caution">
    <text evidence="1">The sequence shown here is derived from an EMBL/GenBank/DDBJ whole genome shotgun (WGS) entry which is preliminary data.</text>
</comment>
<protein>
    <submittedName>
        <fullName evidence="1">Uncharacterized protein</fullName>
    </submittedName>
</protein>
<name>A0A645D3R2_9ZZZZ</name>
<reference evidence="1" key="1">
    <citation type="submission" date="2019-08" db="EMBL/GenBank/DDBJ databases">
        <authorList>
            <person name="Kucharzyk K."/>
            <person name="Murdoch R.W."/>
            <person name="Higgins S."/>
            <person name="Loffler F."/>
        </authorList>
    </citation>
    <scope>NUCLEOTIDE SEQUENCE</scope>
</reference>
<evidence type="ECO:0000313" key="1">
    <source>
        <dbReference type="EMBL" id="MPM83811.1"/>
    </source>
</evidence>
<gene>
    <name evidence="1" type="ORF">SDC9_130880</name>
</gene>